<evidence type="ECO:0000259" key="2">
    <source>
        <dbReference type="Pfam" id="PF09747"/>
    </source>
</evidence>
<feature type="region of interest" description="Disordered" evidence="1">
    <location>
        <begin position="1"/>
        <end position="33"/>
    </location>
</feature>
<sequence>MEQDRDQVMQVDQASISTSENEPPRASSRLDEEMKEEIALNVRKYKRGGSRKSSATLSISSLSFQQLDKMNYEEILQQKYDQYYEQHHRGYFDGAEEEGVETEEEISPAMLEDNEDELIRIIMKRFVDGELDKFVNYQDIDSSTKYDNYKQIQIDQEDLYFDSEEASEAPKDSVYTGEQDF</sequence>
<dbReference type="Pfam" id="PF09747">
    <property type="entry name" value="CCD97-like_C"/>
    <property type="match status" value="1"/>
</dbReference>
<dbReference type="AlphaFoldDB" id="A0AAD2D5S7"/>
<feature type="compositionally biased region" description="Polar residues" evidence="1">
    <location>
        <begin position="10"/>
        <end position="21"/>
    </location>
</feature>
<evidence type="ECO:0000256" key="1">
    <source>
        <dbReference type="SAM" id="MobiDB-lite"/>
    </source>
</evidence>
<reference evidence="3" key="1">
    <citation type="submission" date="2023-07" db="EMBL/GenBank/DDBJ databases">
        <authorList>
            <consortium name="AG Swart"/>
            <person name="Singh M."/>
            <person name="Singh A."/>
            <person name="Seah K."/>
            <person name="Emmerich C."/>
        </authorList>
    </citation>
    <scope>NUCLEOTIDE SEQUENCE</scope>
    <source>
        <strain evidence="3">DP1</strain>
    </source>
</reference>
<protein>
    <recommendedName>
        <fullName evidence="2">CCD97-like C-terminal domain-containing protein</fullName>
    </recommendedName>
</protein>
<feature type="domain" description="CCD97-like C-terminal" evidence="2">
    <location>
        <begin position="46"/>
        <end position="164"/>
    </location>
</feature>
<name>A0AAD2D5S7_EUPCR</name>
<gene>
    <name evidence="3" type="ORF">ECRASSUSDP1_LOCUS22085</name>
</gene>
<proteinExistence type="predicted"/>
<accession>A0AAD2D5S7</accession>
<dbReference type="InterPro" id="IPR040233">
    <property type="entry name" value="CCD97-like_C"/>
</dbReference>
<dbReference type="Proteomes" id="UP001295684">
    <property type="component" value="Unassembled WGS sequence"/>
</dbReference>
<organism evidence="3 4">
    <name type="scientific">Euplotes crassus</name>
    <dbReference type="NCBI Taxonomy" id="5936"/>
    <lineage>
        <taxon>Eukaryota</taxon>
        <taxon>Sar</taxon>
        <taxon>Alveolata</taxon>
        <taxon>Ciliophora</taxon>
        <taxon>Intramacronucleata</taxon>
        <taxon>Spirotrichea</taxon>
        <taxon>Hypotrichia</taxon>
        <taxon>Euplotida</taxon>
        <taxon>Euplotidae</taxon>
        <taxon>Moneuplotes</taxon>
    </lineage>
</organism>
<evidence type="ECO:0000313" key="3">
    <source>
        <dbReference type="EMBL" id="CAI2380648.1"/>
    </source>
</evidence>
<comment type="caution">
    <text evidence="3">The sequence shown here is derived from an EMBL/GenBank/DDBJ whole genome shotgun (WGS) entry which is preliminary data.</text>
</comment>
<keyword evidence="4" id="KW-1185">Reference proteome</keyword>
<dbReference type="EMBL" id="CAMPGE010022617">
    <property type="protein sequence ID" value="CAI2380648.1"/>
    <property type="molecule type" value="Genomic_DNA"/>
</dbReference>
<evidence type="ECO:0000313" key="4">
    <source>
        <dbReference type="Proteomes" id="UP001295684"/>
    </source>
</evidence>